<evidence type="ECO:0000313" key="1">
    <source>
        <dbReference type="EMBL" id="CAK1555574.1"/>
    </source>
</evidence>
<protein>
    <submittedName>
        <fullName evidence="1">Uncharacterized protein</fullName>
    </submittedName>
</protein>
<evidence type="ECO:0000313" key="2">
    <source>
        <dbReference type="Proteomes" id="UP001497472"/>
    </source>
</evidence>
<sequence length="163" mass="18008">MKGFFAGADQAGGEIALFACRSLNLRKCPSKKPTEQDFVSTLPNLDALRDDKGDAASMPDHKSAVEGITARPNKNTCSTISEKYIAAYLLDPRRRGVHDKSPPRARRENATVASGAPVLRNVDNDIRRINRMNYNTFSALKGQNDPLRLFKHTNKSKSHAHCS</sequence>
<accession>A0AAV1K5C9</accession>
<organism evidence="1 2">
    <name type="scientific">Leptosia nina</name>
    <dbReference type="NCBI Taxonomy" id="320188"/>
    <lineage>
        <taxon>Eukaryota</taxon>
        <taxon>Metazoa</taxon>
        <taxon>Ecdysozoa</taxon>
        <taxon>Arthropoda</taxon>
        <taxon>Hexapoda</taxon>
        <taxon>Insecta</taxon>
        <taxon>Pterygota</taxon>
        <taxon>Neoptera</taxon>
        <taxon>Endopterygota</taxon>
        <taxon>Lepidoptera</taxon>
        <taxon>Glossata</taxon>
        <taxon>Ditrysia</taxon>
        <taxon>Papilionoidea</taxon>
        <taxon>Pieridae</taxon>
        <taxon>Pierinae</taxon>
        <taxon>Leptosia</taxon>
    </lineage>
</organism>
<comment type="caution">
    <text evidence="1">The sequence shown here is derived from an EMBL/GenBank/DDBJ whole genome shotgun (WGS) entry which is preliminary data.</text>
</comment>
<dbReference type="Proteomes" id="UP001497472">
    <property type="component" value="Unassembled WGS sequence"/>
</dbReference>
<keyword evidence="2" id="KW-1185">Reference proteome</keyword>
<dbReference type="AlphaFoldDB" id="A0AAV1K5C9"/>
<proteinExistence type="predicted"/>
<reference evidence="1 2" key="1">
    <citation type="submission" date="2023-11" db="EMBL/GenBank/DDBJ databases">
        <authorList>
            <person name="Okamura Y."/>
        </authorList>
    </citation>
    <scope>NUCLEOTIDE SEQUENCE [LARGE SCALE GENOMIC DNA]</scope>
</reference>
<name>A0AAV1K5C9_9NEOP</name>
<dbReference type="EMBL" id="CAVLEF010000280">
    <property type="protein sequence ID" value="CAK1555574.1"/>
    <property type="molecule type" value="Genomic_DNA"/>
</dbReference>
<gene>
    <name evidence="1" type="ORF">LNINA_LOCUS14383</name>
</gene>